<accession>A0ABN7UHQ6</accession>
<dbReference type="Proteomes" id="UP000789901">
    <property type="component" value="Unassembled WGS sequence"/>
</dbReference>
<evidence type="ECO:0000313" key="2">
    <source>
        <dbReference type="Proteomes" id="UP000789901"/>
    </source>
</evidence>
<gene>
    <name evidence="1" type="ORF">GMARGA_LOCUS6817</name>
</gene>
<evidence type="ECO:0000313" key="1">
    <source>
        <dbReference type="EMBL" id="CAG8599605.1"/>
    </source>
</evidence>
<protein>
    <submittedName>
        <fullName evidence="1">12266_t:CDS:1</fullName>
    </submittedName>
</protein>
<comment type="caution">
    <text evidence="1">The sequence shown here is derived from an EMBL/GenBank/DDBJ whole genome shotgun (WGS) entry which is preliminary data.</text>
</comment>
<name>A0ABN7UHQ6_GIGMA</name>
<organism evidence="1 2">
    <name type="scientific">Gigaspora margarita</name>
    <dbReference type="NCBI Taxonomy" id="4874"/>
    <lineage>
        <taxon>Eukaryota</taxon>
        <taxon>Fungi</taxon>
        <taxon>Fungi incertae sedis</taxon>
        <taxon>Mucoromycota</taxon>
        <taxon>Glomeromycotina</taxon>
        <taxon>Glomeromycetes</taxon>
        <taxon>Diversisporales</taxon>
        <taxon>Gigasporaceae</taxon>
        <taxon>Gigaspora</taxon>
    </lineage>
</organism>
<dbReference type="EMBL" id="CAJVQB010003164">
    <property type="protein sequence ID" value="CAG8599605.1"/>
    <property type="molecule type" value="Genomic_DNA"/>
</dbReference>
<sequence length="81" mass="9686">MLPKDCSACSREVQTLLHFVLKCKISRMIWTEAYKCLATLNNDRPSQSWDEIFSASNIEDTSKYKHIICLYEIWYWYTQVK</sequence>
<reference evidence="1 2" key="1">
    <citation type="submission" date="2021-06" db="EMBL/GenBank/DDBJ databases">
        <authorList>
            <person name="Kallberg Y."/>
            <person name="Tangrot J."/>
            <person name="Rosling A."/>
        </authorList>
    </citation>
    <scope>NUCLEOTIDE SEQUENCE [LARGE SCALE GENOMIC DNA]</scope>
    <source>
        <strain evidence="1 2">120-4 pot B 10/14</strain>
    </source>
</reference>
<keyword evidence="2" id="KW-1185">Reference proteome</keyword>
<proteinExistence type="predicted"/>